<dbReference type="EMBL" id="JABWDY010018137">
    <property type="protein sequence ID" value="KAF5194889.1"/>
    <property type="molecule type" value="Genomic_DNA"/>
</dbReference>
<comment type="caution">
    <text evidence="2">The sequence shown here is derived from an EMBL/GenBank/DDBJ whole genome shotgun (WGS) entry which is preliminary data.</text>
</comment>
<evidence type="ECO:0000313" key="2">
    <source>
        <dbReference type="EMBL" id="KAF5194889.1"/>
    </source>
</evidence>
<dbReference type="AlphaFoldDB" id="A0A7J6WBZ1"/>
<reference evidence="2 3" key="1">
    <citation type="submission" date="2020-06" db="EMBL/GenBank/DDBJ databases">
        <title>Transcriptomic and genomic resources for Thalictrum thalictroides and T. hernandezii: Facilitating candidate gene discovery in an emerging model plant lineage.</title>
        <authorList>
            <person name="Arias T."/>
            <person name="Riano-Pachon D.M."/>
            <person name="Di Stilio V.S."/>
        </authorList>
    </citation>
    <scope>NUCLEOTIDE SEQUENCE [LARGE SCALE GENOMIC DNA]</scope>
    <source>
        <strain evidence="3">cv. WT478/WT964</strain>
        <tissue evidence="2">Leaves</tissue>
    </source>
</reference>
<sequence length="65" mass="7340">MDIGMLFFIIWLLVSYHTQQGISTEPQIHEGPSPTNCTPHHPKSIPRNPYWLKTLHSCGLVGDAQ</sequence>
<gene>
    <name evidence="2" type="ORF">FRX31_015528</name>
</gene>
<protein>
    <submittedName>
        <fullName evidence="2">Uncharacterized protein</fullName>
    </submittedName>
</protein>
<name>A0A7J6WBZ1_THATH</name>
<proteinExistence type="predicted"/>
<keyword evidence="3" id="KW-1185">Reference proteome</keyword>
<evidence type="ECO:0000313" key="3">
    <source>
        <dbReference type="Proteomes" id="UP000554482"/>
    </source>
</evidence>
<feature type="chain" id="PRO_5029589278" evidence="1">
    <location>
        <begin position="24"/>
        <end position="65"/>
    </location>
</feature>
<feature type="signal peptide" evidence="1">
    <location>
        <begin position="1"/>
        <end position="23"/>
    </location>
</feature>
<accession>A0A7J6WBZ1</accession>
<dbReference type="Proteomes" id="UP000554482">
    <property type="component" value="Unassembled WGS sequence"/>
</dbReference>
<keyword evidence="1" id="KW-0732">Signal</keyword>
<organism evidence="2 3">
    <name type="scientific">Thalictrum thalictroides</name>
    <name type="common">Rue-anemone</name>
    <name type="synonym">Anemone thalictroides</name>
    <dbReference type="NCBI Taxonomy" id="46969"/>
    <lineage>
        <taxon>Eukaryota</taxon>
        <taxon>Viridiplantae</taxon>
        <taxon>Streptophyta</taxon>
        <taxon>Embryophyta</taxon>
        <taxon>Tracheophyta</taxon>
        <taxon>Spermatophyta</taxon>
        <taxon>Magnoliopsida</taxon>
        <taxon>Ranunculales</taxon>
        <taxon>Ranunculaceae</taxon>
        <taxon>Thalictroideae</taxon>
        <taxon>Thalictrum</taxon>
    </lineage>
</organism>
<evidence type="ECO:0000256" key="1">
    <source>
        <dbReference type="SAM" id="SignalP"/>
    </source>
</evidence>